<evidence type="ECO:0000313" key="2">
    <source>
        <dbReference type="Proteomes" id="UP000273675"/>
    </source>
</evidence>
<dbReference type="Proteomes" id="UP000273675">
    <property type="component" value="Unassembled WGS sequence"/>
</dbReference>
<accession>A0A495D188</accession>
<gene>
    <name evidence="1" type="ORF">C7435_2936</name>
</gene>
<name>A0A495D188_9PROT</name>
<dbReference type="AlphaFoldDB" id="A0A495D188"/>
<dbReference type="InterPro" id="IPR021146">
    <property type="entry name" value="Phage_gp6-like_head-tail"/>
</dbReference>
<dbReference type="RefSeq" id="WP_170150488.1">
    <property type="nucleotide sequence ID" value="NZ_RBIM01000007.1"/>
</dbReference>
<dbReference type="Pfam" id="PF05135">
    <property type="entry name" value="Phage_connect_1"/>
    <property type="match status" value="1"/>
</dbReference>
<protein>
    <submittedName>
        <fullName evidence="1">Putative phiE125 gp8 family phage protein</fullName>
    </submittedName>
</protein>
<comment type="caution">
    <text evidence="1">The sequence shown here is derived from an EMBL/GenBank/DDBJ whole genome shotgun (WGS) entry which is preliminary data.</text>
</comment>
<evidence type="ECO:0000313" key="1">
    <source>
        <dbReference type="EMBL" id="RKQ95247.1"/>
    </source>
</evidence>
<dbReference type="InterPro" id="IPR011738">
    <property type="entry name" value="Phage_CHP"/>
</dbReference>
<proteinExistence type="predicted"/>
<dbReference type="Gene3D" id="1.10.3230.30">
    <property type="entry name" value="Phage gp6-like head-tail connector protein"/>
    <property type="match status" value="1"/>
</dbReference>
<dbReference type="EMBL" id="RBIM01000007">
    <property type="protein sequence ID" value="RKQ95247.1"/>
    <property type="molecule type" value="Genomic_DNA"/>
</dbReference>
<dbReference type="NCBIfam" id="TIGR02215">
    <property type="entry name" value="phage_chp_gp8"/>
    <property type="match status" value="1"/>
</dbReference>
<organism evidence="1 2">
    <name type="scientific">Maricaulis maris</name>
    <dbReference type="NCBI Taxonomy" id="74318"/>
    <lineage>
        <taxon>Bacteria</taxon>
        <taxon>Pseudomonadati</taxon>
        <taxon>Pseudomonadota</taxon>
        <taxon>Alphaproteobacteria</taxon>
        <taxon>Maricaulales</taxon>
        <taxon>Maricaulaceae</taxon>
        <taxon>Maricaulis</taxon>
    </lineage>
</organism>
<sequence>MSLTLLDPPAAEPVSLSEARARLRVADASQDDAINHWIQTARARVERDTGRALLSQTWLERRDVWWGEGRLSAFGTRFRLLKPPLIALEAVTVYGLDDAPSEIDPAAFFVDTLSAPGRLVLRPGMSWPQPGRAAAGIEIRFRCGYGDQPDDVPAPLREAILQLTVHLAETGGASALPPGVADLIRPFRPVML</sequence>
<reference evidence="1 2" key="1">
    <citation type="submission" date="2018-10" db="EMBL/GenBank/DDBJ databases">
        <title>Genomic Encyclopedia of Type Strains, Phase IV (KMG-IV): sequencing the most valuable type-strain genomes for metagenomic binning, comparative biology and taxonomic classification.</title>
        <authorList>
            <person name="Goeker M."/>
        </authorList>
    </citation>
    <scope>NUCLEOTIDE SEQUENCE [LARGE SCALE GENOMIC DNA]</scope>
    <source>
        <strain evidence="1 2">DSM 4734</strain>
    </source>
</reference>
<dbReference type="CDD" id="cd08054">
    <property type="entry name" value="gp6"/>
    <property type="match status" value="2"/>
</dbReference>